<dbReference type="SUPFAM" id="SSF47413">
    <property type="entry name" value="lambda repressor-like DNA-binding domains"/>
    <property type="match status" value="1"/>
</dbReference>
<keyword evidence="6" id="KW-1185">Reference proteome</keyword>
<dbReference type="RefSeq" id="WP_207331379.1">
    <property type="nucleotide sequence ID" value="NZ_JAFMYW010000007.1"/>
</dbReference>
<dbReference type="Gene3D" id="1.10.260.40">
    <property type="entry name" value="lambda repressor-like DNA-binding domains"/>
    <property type="match status" value="1"/>
</dbReference>
<dbReference type="CDD" id="cd06267">
    <property type="entry name" value="PBP1_LacI_sugar_binding-like"/>
    <property type="match status" value="1"/>
</dbReference>
<evidence type="ECO:0000313" key="6">
    <source>
        <dbReference type="Proteomes" id="UP000664628"/>
    </source>
</evidence>
<dbReference type="InterPro" id="IPR010982">
    <property type="entry name" value="Lambda_DNA-bd_dom_sf"/>
</dbReference>
<dbReference type="CDD" id="cd01392">
    <property type="entry name" value="HTH_LacI"/>
    <property type="match status" value="1"/>
</dbReference>
<protein>
    <submittedName>
        <fullName evidence="5">LacI family DNA-binding transcriptional regulator</fullName>
    </submittedName>
</protein>
<accession>A0ABS3JN54</accession>
<dbReference type="Pfam" id="PF00356">
    <property type="entry name" value="LacI"/>
    <property type="match status" value="1"/>
</dbReference>
<dbReference type="Pfam" id="PF00532">
    <property type="entry name" value="Peripla_BP_1"/>
    <property type="match status" value="1"/>
</dbReference>
<dbReference type="PANTHER" id="PTHR30146:SF109">
    <property type="entry name" value="HTH-TYPE TRANSCRIPTIONAL REGULATOR GALS"/>
    <property type="match status" value="1"/>
</dbReference>
<dbReference type="SUPFAM" id="SSF53822">
    <property type="entry name" value="Periplasmic binding protein-like I"/>
    <property type="match status" value="1"/>
</dbReference>
<dbReference type="PANTHER" id="PTHR30146">
    <property type="entry name" value="LACI-RELATED TRANSCRIPTIONAL REPRESSOR"/>
    <property type="match status" value="1"/>
</dbReference>
<reference evidence="5 6" key="1">
    <citation type="submission" date="2021-03" db="EMBL/GenBank/DDBJ databases">
        <title>Fibrella sp. HMF5405 genome sequencing and assembly.</title>
        <authorList>
            <person name="Kang H."/>
            <person name="Kim H."/>
            <person name="Bae S."/>
            <person name="Joh K."/>
        </authorList>
    </citation>
    <scope>NUCLEOTIDE SEQUENCE [LARGE SCALE GENOMIC DNA]</scope>
    <source>
        <strain evidence="5 6">HMF5405</strain>
    </source>
</reference>
<keyword evidence="3" id="KW-0804">Transcription</keyword>
<evidence type="ECO:0000313" key="5">
    <source>
        <dbReference type="EMBL" id="MBO0951443.1"/>
    </source>
</evidence>
<dbReference type="InterPro" id="IPR028082">
    <property type="entry name" value="Peripla_BP_I"/>
</dbReference>
<dbReference type="SMART" id="SM00354">
    <property type="entry name" value="HTH_LACI"/>
    <property type="match status" value="1"/>
</dbReference>
<dbReference type="Proteomes" id="UP000664628">
    <property type="component" value="Unassembled WGS sequence"/>
</dbReference>
<dbReference type="InterPro" id="IPR001761">
    <property type="entry name" value="Peripla_BP/Lac1_sug-bd_dom"/>
</dbReference>
<gene>
    <name evidence="5" type="ORF">J2I46_22860</name>
</gene>
<feature type="domain" description="HTH lacI-type" evidence="4">
    <location>
        <begin position="5"/>
        <end position="59"/>
    </location>
</feature>
<dbReference type="Gene3D" id="3.40.50.2300">
    <property type="match status" value="2"/>
</dbReference>
<sequence>MRRSVTLKDLAKELGLSVSGVSKALRNDPGIGDATVARVRQLAEERNYVPNLAAIHLKQKRNFKIGVIIPDLFDQFYGLALRGIEDTAARNQYSVVFTQTHEQPDRERALIETMIRNRIDGLLISITTQTDQTDFVDQLEAIGIPVVFFVRAPRDRPSYNVTADSFEGSREAITYLIRKGHRRIAHLRGPTLLSLSQVRYDGYLQALYDHQLPFDANLVKQPTPEPDSVDNLMRELMQLNDPPTAVFTFKNYLTLDAISYMQRNDSARVSPLDFIGFGNLPLLKHIDYRPLAAVDADPFDLGAEAFDLLHQRMVSSSEPVIQQVKIPCQMTIY</sequence>
<name>A0ABS3JN54_9BACT</name>
<dbReference type="GO" id="GO:0003677">
    <property type="term" value="F:DNA binding"/>
    <property type="evidence" value="ECO:0007669"/>
    <property type="project" value="UniProtKB-KW"/>
</dbReference>
<dbReference type="EMBL" id="JAFMYW010000007">
    <property type="protein sequence ID" value="MBO0951443.1"/>
    <property type="molecule type" value="Genomic_DNA"/>
</dbReference>
<evidence type="ECO:0000256" key="3">
    <source>
        <dbReference type="ARBA" id="ARBA00023163"/>
    </source>
</evidence>
<dbReference type="InterPro" id="IPR000843">
    <property type="entry name" value="HTH_LacI"/>
</dbReference>
<comment type="caution">
    <text evidence="5">The sequence shown here is derived from an EMBL/GenBank/DDBJ whole genome shotgun (WGS) entry which is preliminary data.</text>
</comment>
<evidence type="ECO:0000256" key="2">
    <source>
        <dbReference type="ARBA" id="ARBA00023125"/>
    </source>
</evidence>
<evidence type="ECO:0000259" key="4">
    <source>
        <dbReference type="PROSITE" id="PS50932"/>
    </source>
</evidence>
<proteinExistence type="predicted"/>
<keyword evidence="1" id="KW-0805">Transcription regulation</keyword>
<evidence type="ECO:0000256" key="1">
    <source>
        <dbReference type="ARBA" id="ARBA00023015"/>
    </source>
</evidence>
<dbReference type="PROSITE" id="PS50932">
    <property type="entry name" value="HTH_LACI_2"/>
    <property type="match status" value="1"/>
</dbReference>
<organism evidence="5 6">
    <name type="scientific">Fibrella forsythiae</name>
    <dbReference type="NCBI Taxonomy" id="2817061"/>
    <lineage>
        <taxon>Bacteria</taxon>
        <taxon>Pseudomonadati</taxon>
        <taxon>Bacteroidota</taxon>
        <taxon>Cytophagia</taxon>
        <taxon>Cytophagales</taxon>
        <taxon>Spirosomataceae</taxon>
        <taxon>Fibrella</taxon>
    </lineage>
</organism>
<keyword evidence="2 5" id="KW-0238">DNA-binding</keyword>